<proteinExistence type="predicted"/>
<dbReference type="AlphaFoldDB" id="A0A378WVW5"/>
<feature type="transmembrane region" description="Helical" evidence="7">
    <location>
        <begin position="343"/>
        <end position="361"/>
    </location>
</feature>
<keyword evidence="4 7" id="KW-1133">Transmembrane helix</keyword>
<feature type="transmembrane region" description="Helical" evidence="7">
    <location>
        <begin position="200"/>
        <end position="223"/>
    </location>
</feature>
<feature type="transmembrane region" description="Helical" evidence="7">
    <location>
        <begin position="93"/>
        <end position="120"/>
    </location>
</feature>
<feature type="transmembrane region" description="Helical" evidence="7">
    <location>
        <begin position="284"/>
        <end position="306"/>
    </location>
</feature>
<dbReference type="RefSeq" id="WP_084491756.1">
    <property type="nucleotide sequence ID" value="NZ_JAJFOE010000001.1"/>
</dbReference>
<feature type="transmembrane region" description="Helical" evidence="7">
    <location>
        <begin position="373"/>
        <end position="394"/>
    </location>
</feature>
<comment type="subcellular location">
    <subcellularLocation>
        <location evidence="1">Cell membrane</location>
        <topology evidence="1">Multi-pass membrane protein</topology>
    </subcellularLocation>
</comment>
<feature type="transmembrane region" description="Helical" evidence="7">
    <location>
        <begin position="235"/>
        <end position="256"/>
    </location>
</feature>
<reference evidence="8 9" key="1">
    <citation type="submission" date="2018-06" db="EMBL/GenBank/DDBJ databases">
        <authorList>
            <consortium name="Pathogen Informatics"/>
            <person name="Doyle S."/>
        </authorList>
    </citation>
    <scope>NUCLEOTIDE SEQUENCE [LARGE SCALE GENOMIC DNA]</scope>
    <source>
        <strain evidence="8 9">NCTC13184</strain>
    </source>
</reference>
<dbReference type="OrthoDB" id="137613at2"/>
<feature type="transmembrane region" description="Helical" evidence="7">
    <location>
        <begin position="157"/>
        <end position="180"/>
    </location>
</feature>
<dbReference type="PIRSF" id="PIRSF006060">
    <property type="entry name" value="AA_transporter"/>
    <property type="match status" value="1"/>
</dbReference>
<dbReference type="InterPro" id="IPR050367">
    <property type="entry name" value="APC_superfamily"/>
</dbReference>
<evidence type="ECO:0000256" key="7">
    <source>
        <dbReference type="SAM" id="Phobius"/>
    </source>
</evidence>
<name>A0A378WVW5_9NOCA</name>
<feature type="transmembrane region" description="Helical" evidence="7">
    <location>
        <begin position="406"/>
        <end position="428"/>
    </location>
</feature>
<protein>
    <submittedName>
        <fullName evidence="8">Putrescine importer PuuP</fullName>
    </submittedName>
</protein>
<feature type="transmembrane region" description="Helical" evidence="7">
    <location>
        <begin position="53"/>
        <end position="72"/>
    </location>
</feature>
<keyword evidence="3 7" id="KW-0812">Transmembrane</keyword>
<dbReference type="InterPro" id="IPR002293">
    <property type="entry name" value="AA/rel_permease1"/>
</dbReference>
<evidence type="ECO:0000256" key="6">
    <source>
        <dbReference type="SAM" id="MobiDB-lite"/>
    </source>
</evidence>
<gene>
    <name evidence="8" type="primary">puuP_3</name>
    <name evidence="8" type="ORF">NCTC13184_03419</name>
</gene>
<feature type="transmembrane region" description="Helical" evidence="7">
    <location>
        <begin position="21"/>
        <end position="47"/>
    </location>
</feature>
<accession>A0A378WVW5</accession>
<organism evidence="8 9">
    <name type="scientific">Nocardia africana</name>
    <dbReference type="NCBI Taxonomy" id="134964"/>
    <lineage>
        <taxon>Bacteria</taxon>
        <taxon>Bacillati</taxon>
        <taxon>Actinomycetota</taxon>
        <taxon>Actinomycetes</taxon>
        <taxon>Mycobacteriales</taxon>
        <taxon>Nocardiaceae</taxon>
        <taxon>Nocardia</taxon>
    </lineage>
</organism>
<evidence type="ECO:0000256" key="1">
    <source>
        <dbReference type="ARBA" id="ARBA00004651"/>
    </source>
</evidence>
<feature type="transmembrane region" description="Helical" evidence="7">
    <location>
        <begin position="440"/>
        <end position="458"/>
    </location>
</feature>
<dbReference type="Gene3D" id="1.20.1740.10">
    <property type="entry name" value="Amino acid/polyamine transporter I"/>
    <property type="match status" value="1"/>
</dbReference>
<evidence type="ECO:0000313" key="8">
    <source>
        <dbReference type="EMBL" id="SUA44897.1"/>
    </source>
</evidence>
<feature type="transmembrane region" description="Helical" evidence="7">
    <location>
        <begin position="132"/>
        <end position="150"/>
    </location>
</feature>
<evidence type="ECO:0000313" key="9">
    <source>
        <dbReference type="Proteomes" id="UP000255082"/>
    </source>
</evidence>
<feature type="region of interest" description="Disordered" evidence="6">
    <location>
        <begin position="473"/>
        <end position="499"/>
    </location>
</feature>
<keyword evidence="2" id="KW-1003">Cell membrane</keyword>
<evidence type="ECO:0000256" key="3">
    <source>
        <dbReference type="ARBA" id="ARBA00022692"/>
    </source>
</evidence>
<dbReference type="EMBL" id="UGRU01000001">
    <property type="protein sequence ID" value="SUA44897.1"/>
    <property type="molecule type" value="Genomic_DNA"/>
</dbReference>
<dbReference type="Proteomes" id="UP000255082">
    <property type="component" value="Unassembled WGS sequence"/>
</dbReference>
<dbReference type="PANTHER" id="PTHR42770">
    <property type="entry name" value="AMINO ACID TRANSPORTER-RELATED"/>
    <property type="match status" value="1"/>
</dbReference>
<evidence type="ECO:0000256" key="4">
    <source>
        <dbReference type="ARBA" id="ARBA00022989"/>
    </source>
</evidence>
<evidence type="ECO:0000256" key="5">
    <source>
        <dbReference type="ARBA" id="ARBA00023136"/>
    </source>
</evidence>
<evidence type="ECO:0000256" key="2">
    <source>
        <dbReference type="ARBA" id="ARBA00022475"/>
    </source>
</evidence>
<dbReference type="GO" id="GO:0005886">
    <property type="term" value="C:plasma membrane"/>
    <property type="evidence" value="ECO:0007669"/>
    <property type="project" value="UniProtKB-SubCell"/>
</dbReference>
<sequence>MSKSTPQRSRALHAGLTVPKIVFLVIAAASPLAAMVATLPLAFTLGAGAATPAMYVISGAILLCFSVGYAAMSRQITSAGGLYAYIAAGLGRVPAVAAGFVGMLSYNALAVMLVATFGYFTHLVVAGFGFDWPWVVHAGLAIALTAILGYRRVDLSARVLGVLVAAELAVLVVLDASMVGRHGGAAFPLAAFDLAGIGQGALGLGLMFAFTSFLGFEAAALYGEESRNPKRTVPVATYCSIAVVAIFYGLTSWITVGALGLDNVRQEAAHKLGDLIIDLTADHLGAAAAALLSVLLLTSLFATLVATHNSTNRLAFALGREGVLPRSLGRVHVVHQSPARASAFQSAFNATVIAIFAIAGMDPYRTLAVSMSGLGTLGLVSLQAVTAFAVVGYFRGRRDRRWWRTALAPALGGIGLTAAVVLIIAHYPSLTGVGNPVVNSLPLVLVAAAAVGAGYALWLRRAHPDVYAAIGADASHDEPTAGPENPAPQSNPIRSGDQK</sequence>
<keyword evidence="5 7" id="KW-0472">Membrane</keyword>
<dbReference type="GO" id="GO:0022857">
    <property type="term" value="F:transmembrane transporter activity"/>
    <property type="evidence" value="ECO:0007669"/>
    <property type="project" value="InterPro"/>
</dbReference>
<dbReference type="PANTHER" id="PTHR42770:SF16">
    <property type="entry name" value="AMINO ACID PERMEASE"/>
    <property type="match status" value="1"/>
</dbReference>
<dbReference type="Pfam" id="PF13520">
    <property type="entry name" value="AA_permease_2"/>
    <property type="match status" value="1"/>
</dbReference>